<feature type="compositionally biased region" description="Basic and acidic residues" evidence="1">
    <location>
        <begin position="854"/>
        <end position="875"/>
    </location>
</feature>
<keyword evidence="3" id="KW-1185">Reference proteome</keyword>
<comment type="caution">
    <text evidence="2">The sequence shown here is derived from an EMBL/GenBank/DDBJ whole genome shotgun (WGS) entry which is preliminary data.</text>
</comment>
<name>A0A2P6R129_ROSCH</name>
<dbReference type="EMBL" id="PDCK01000042">
    <property type="protein sequence ID" value="PRQ40152.1"/>
    <property type="molecule type" value="Genomic_DNA"/>
</dbReference>
<feature type="compositionally biased region" description="Polar residues" evidence="1">
    <location>
        <begin position="1"/>
        <end position="11"/>
    </location>
</feature>
<feature type="compositionally biased region" description="Basic and acidic residues" evidence="1">
    <location>
        <begin position="673"/>
        <end position="684"/>
    </location>
</feature>
<feature type="compositionally biased region" description="Basic residues" evidence="1">
    <location>
        <begin position="876"/>
        <end position="911"/>
    </location>
</feature>
<feature type="compositionally biased region" description="Acidic residues" evidence="1">
    <location>
        <begin position="602"/>
        <end position="612"/>
    </location>
</feature>
<organism evidence="2 3">
    <name type="scientific">Rosa chinensis</name>
    <name type="common">China rose</name>
    <dbReference type="NCBI Taxonomy" id="74649"/>
    <lineage>
        <taxon>Eukaryota</taxon>
        <taxon>Viridiplantae</taxon>
        <taxon>Streptophyta</taxon>
        <taxon>Embryophyta</taxon>
        <taxon>Tracheophyta</taxon>
        <taxon>Spermatophyta</taxon>
        <taxon>Magnoliopsida</taxon>
        <taxon>eudicotyledons</taxon>
        <taxon>Gunneridae</taxon>
        <taxon>Pentapetalae</taxon>
        <taxon>rosids</taxon>
        <taxon>fabids</taxon>
        <taxon>Rosales</taxon>
        <taxon>Rosaceae</taxon>
        <taxon>Rosoideae</taxon>
        <taxon>Rosoideae incertae sedis</taxon>
        <taxon>Rosa</taxon>
    </lineage>
</organism>
<feature type="compositionally biased region" description="Polar residues" evidence="1">
    <location>
        <begin position="149"/>
        <end position="159"/>
    </location>
</feature>
<feature type="compositionally biased region" description="Pro residues" evidence="1">
    <location>
        <begin position="29"/>
        <end position="41"/>
    </location>
</feature>
<feature type="compositionally biased region" description="Polar residues" evidence="1">
    <location>
        <begin position="47"/>
        <end position="59"/>
    </location>
</feature>
<dbReference type="Gramene" id="PRQ40152">
    <property type="protein sequence ID" value="PRQ40152"/>
    <property type="gene ID" value="RchiOBHm_Chr4g0432951"/>
</dbReference>
<feature type="compositionally biased region" description="Basic and acidic residues" evidence="1">
    <location>
        <begin position="623"/>
        <end position="638"/>
    </location>
</feature>
<feature type="compositionally biased region" description="Basic residues" evidence="1">
    <location>
        <begin position="922"/>
        <end position="934"/>
    </location>
</feature>
<feature type="compositionally biased region" description="Basic and acidic residues" evidence="1">
    <location>
        <begin position="163"/>
        <end position="172"/>
    </location>
</feature>
<dbReference type="STRING" id="74649.A0A2P6R129"/>
<feature type="compositionally biased region" description="Low complexity" evidence="1">
    <location>
        <begin position="139"/>
        <end position="148"/>
    </location>
</feature>
<proteinExistence type="predicted"/>
<protein>
    <submittedName>
        <fullName evidence="2">Putative PNN-interacting serine/arginine-rich protein</fullName>
    </submittedName>
</protein>
<evidence type="ECO:0000313" key="2">
    <source>
        <dbReference type="EMBL" id="PRQ40152.1"/>
    </source>
</evidence>
<sequence>MDSYRPHQQQYMRPPPPATSDPYLYQQQQPPPPPPPRPPLPQQQQQGAWYSNQNQYQYHSLQSPSPPPQQWGPPPHVDHLPPPPGSYPPPPPPPYSAHHYRPHGPPQSYHPQEWAAQSRPNNQGWEYPAHNNEQDWAAKARAWAARTAMENQDQQSQFTPAGRPEEHSHYHEQYPQSQHQSLSASSYQQVSVSGTPAHRPPGVHPQDTTYIGSEPSSYGHHAVRSAIPSVHQQEVPSSYSSVTGNDASAELNEHSYNFLPMPNSSGQEGQHHMQQSHAIPFGYGSHSADPAANLADQPLEFASGFNSDHGAHASSYPYHDSGGSIRGVDPATTIPSMNSWTVSVTPGVVYPPTLPVLPSGPQHDPSMTIPSPVPGNAPHSFGSFPGLSLQPTIPTTGPPFALTAGTAGHPTVAFPGDAYGVSTISERPKKAAVPNWLREEIKKVSITNSTMDHLKEETQSVEDEGVDRSFGKGDQADSKSIDSSRSTEEEDDEDEVEAARTAAINKEIKRILTEVLSTVTDELFDEIATKVLSEDDLTSEVGQGRLPSNHKVLPSTPAVSDAKASAKLLIPVKTRESEIEDVGEKSSSSSPGDILGLANYATDEDDDDDDGGGEIPSSGVPKSGKDQFTVRKSHESHDATANGSSPVELEEHRRSQTSLPDDLSKSDISYNRNKSEESNVDKYLQDGTTVEPELSTENVNVKKTTKNDPQSRESRMKPDKHDQHESKRSSLKENKEVDSGKIRTDEKGDENRRRQDERPLRKERTDDRNGSKEKIKDQNVKPGDKAKESDSRKRSSLVDVNEDKRETDRLRRDSSKEDVSRKRERTKNKEDDRSRRKHSTDSSRHKRRRSSSIDSRDNSVNHANHSSDESSEDSKRKVHSRRRHSSRSPVRSRRRQVSRSPHSKHSQRRHSPYSSLDSNRGKGSRSRSPVRRQR</sequence>
<dbReference type="OMA" id="NDEMSHR"/>
<feature type="region of interest" description="Disordered" evidence="1">
    <location>
        <begin position="1"/>
        <end position="205"/>
    </location>
</feature>
<gene>
    <name evidence="2" type="ORF">RchiOBHm_Chr4g0432951</name>
</gene>
<feature type="compositionally biased region" description="Pro residues" evidence="1">
    <location>
        <begin position="64"/>
        <end position="95"/>
    </location>
</feature>
<evidence type="ECO:0000256" key="1">
    <source>
        <dbReference type="SAM" id="MobiDB-lite"/>
    </source>
</evidence>
<reference evidence="2 3" key="1">
    <citation type="journal article" date="2018" name="Nat. Genet.">
        <title>The Rosa genome provides new insights in the design of modern roses.</title>
        <authorList>
            <person name="Bendahmane M."/>
        </authorList>
    </citation>
    <scope>NUCLEOTIDE SEQUENCE [LARGE SCALE GENOMIC DNA]</scope>
    <source>
        <strain evidence="3">cv. Old Blush</strain>
    </source>
</reference>
<feature type="region of interest" description="Disordered" evidence="1">
    <location>
        <begin position="540"/>
        <end position="934"/>
    </location>
</feature>
<feature type="compositionally biased region" description="Basic and acidic residues" evidence="1">
    <location>
        <begin position="801"/>
        <end position="843"/>
    </location>
</feature>
<feature type="compositionally biased region" description="Basic and acidic residues" evidence="1">
    <location>
        <begin position="705"/>
        <end position="793"/>
    </location>
</feature>
<evidence type="ECO:0000313" key="3">
    <source>
        <dbReference type="Proteomes" id="UP000238479"/>
    </source>
</evidence>
<dbReference type="Proteomes" id="UP000238479">
    <property type="component" value="Chromosome 4"/>
</dbReference>
<dbReference type="AlphaFoldDB" id="A0A2P6R129"/>
<feature type="compositionally biased region" description="Basic and acidic residues" evidence="1">
    <location>
        <begin position="466"/>
        <end position="487"/>
    </location>
</feature>
<accession>A0A2P6R129</accession>
<feature type="region of interest" description="Disordered" evidence="1">
    <location>
        <begin position="448"/>
        <end position="496"/>
    </location>
</feature>
<feature type="compositionally biased region" description="Polar residues" evidence="1">
    <location>
        <begin position="174"/>
        <end position="194"/>
    </location>
</feature>